<gene>
    <name evidence="2" type="ORF">METZ01_LOCUS206766</name>
</gene>
<sequence length="63" mass="7202">QDDQMDSLNKFYQEELVRMMQDDPEAILNYLDLGVIVKRLERVADHAINIAEDVLILDKAVGA</sequence>
<protein>
    <recommendedName>
        <fullName evidence="1">PhoU domain-containing protein</fullName>
    </recommendedName>
</protein>
<dbReference type="Pfam" id="PF01895">
    <property type="entry name" value="PhoU"/>
    <property type="match status" value="1"/>
</dbReference>
<organism evidence="2">
    <name type="scientific">marine metagenome</name>
    <dbReference type="NCBI Taxonomy" id="408172"/>
    <lineage>
        <taxon>unclassified sequences</taxon>
        <taxon>metagenomes</taxon>
        <taxon>ecological metagenomes</taxon>
    </lineage>
</organism>
<feature type="domain" description="PhoU" evidence="1">
    <location>
        <begin position="1"/>
        <end position="54"/>
    </location>
</feature>
<reference evidence="2" key="1">
    <citation type="submission" date="2018-05" db="EMBL/GenBank/DDBJ databases">
        <authorList>
            <person name="Lanie J.A."/>
            <person name="Ng W.-L."/>
            <person name="Kazmierczak K.M."/>
            <person name="Andrzejewski T.M."/>
            <person name="Davidsen T.M."/>
            <person name="Wayne K.J."/>
            <person name="Tettelin H."/>
            <person name="Glass J.I."/>
            <person name="Rusch D."/>
            <person name="Podicherti R."/>
            <person name="Tsui H.-C.T."/>
            <person name="Winkler M.E."/>
        </authorList>
    </citation>
    <scope>NUCLEOTIDE SEQUENCE</scope>
</reference>
<dbReference type="Gene3D" id="1.20.58.220">
    <property type="entry name" value="Phosphate transport system protein phou homolog 2, domain 2"/>
    <property type="match status" value="1"/>
</dbReference>
<accession>A0A382EUC2</accession>
<dbReference type="SUPFAM" id="SSF109755">
    <property type="entry name" value="PhoU-like"/>
    <property type="match status" value="1"/>
</dbReference>
<proteinExistence type="predicted"/>
<evidence type="ECO:0000313" key="2">
    <source>
        <dbReference type="EMBL" id="SVB53912.1"/>
    </source>
</evidence>
<dbReference type="InterPro" id="IPR038078">
    <property type="entry name" value="PhoU-like_sf"/>
</dbReference>
<dbReference type="AlphaFoldDB" id="A0A382EUC2"/>
<evidence type="ECO:0000259" key="1">
    <source>
        <dbReference type="Pfam" id="PF01895"/>
    </source>
</evidence>
<name>A0A382EUC2_9ZZZZ</name>
<feature type="non-terminal residue" evidence="2">
    <location>
        <position position="1"/>
    </location>
</feature>
<dbReference type="InterPro" id="IPR026022">
    <property type="entry name" value="PhoU_dom"/>
</dbReference>
<dbReference type="EMBL" id="UINC01046204">
    <property type="protein sequence ID" value="SVB53912.1"/>
    <property type="molecule type" value="Genomic_DNA"/>
</dbReference>